<name>A0A1I2Y281_9GAMM</name>
<dbReference type="InterPro" id="IPR018641">
    <property type="entry name" value="Trfase_1_rSAM/seldom-assoc"/>
</dbReference>
<dbReference type="InterPro" id="IPR029044">
    <property type="entry name" value="Nucleotide-diphossugar_trans"/>
</dbReference>
<dbReference type="EMBL" id="FOPY01000001">
    <property type="protein sequence ID" value="SFH18431.1"/>
    <property type="molecule type" value="Genomic_DNA"/>
</dbReference>
<dbReference type="SUPFAM" id="SSF53448">
    <property type="entry name" value="Nucleotide-diphospho-sugar transferases"/>
    <property type="match status" value="1"/>
</dbReference>
<organism evidence="1 2">
    <name type="scientific">Modicisalibacter xianhensis</name>
    <dbReference type="NCBI Taxonomy" id="442341"/>
    <lineage>
        <taxon>Bacteria</taxon>
        <taxon>Pseudomonadati</taxon>
        <taxon>Pseudomonadota</taxon>
        <taxon>Gammaproteobacteria</taxon>
        <taxon>Oceanospirillales</taxon>
        <taxon>Halomonadaceae</taxon>
        <taxon>Modicisalibacter</taxon>
    </lineage>
</organism>
<protein>
    <recommendedName>
        <fullName evidence="3">Glycosyltransferase A (GT-A) superfamily protein (DUF2064 family)</fullName>
    </recommendedName>
</protein>
<dbReference type="Gene3D" id="3.90.550.10">
    <property type="entry name" value="Spore Coat Polysaccharide Biosynthesis Protein SpsA, Chain A"/>
    <property type="match status" value="1"/>
</dbReference>
<dbReference type="PANTHER" id="PTHR36529">
    <property type="entry name" value="SLL1095 PROTEIN"/>
    <property type="match status" value="1"/>
</dbReference>
<sequence>MTSADTTFPLAILAKAPIPGQAKTRLIPQLGAEGAAALHRRLVWQTLETAVVATKPEAITLWTSLAHPGSPDYAFFATCRERFGIQLREQPVGDLGWRMHTALATMPGPGMVIGCDCPMLTPDLLKRCYAALQSADCVFLPAEDGGYALVGVCRAEPFLFDDIDWGSDRVMRQSQERIEALGWRSACPAMVWDIDRPEDLIRWQSWQQVPT</sequence>
<evidence type="ECO:0000313" key="2">
    <source>
        <dbReference type="Proteomes" id="UP000199040"/>
    </source>
</evidence>
<dbReference type="Pfam" id="PF09837">
    <property type="entry name" value="DUF2064"/>
    <property type="match status" value="1"/>
</dbReference>
<keyword evidence="2" id="KW-1185">Reference proteome</keyword>
<dbReference type="AlphaFoldDB" id="A0A1I2Y281"/>
<dbReference type="RefSeq" id="WP_092842715.1">
    <property type="nucleotide sequence ID" value="NZ_FOPY01000001.1"/>
</dbReference>
<reference evidence="1 2" key="1">
    <citation type="submission" date="2016-10" db="EMBL/GenBank/DDBJ databases">
        <authorList>
            <person name="de Groot N.N."/>
        </authorList>
    </citation>
    <scope>NUCLEOTIDE SEQUENCE [LARGE SCALE GENOMIC DNA]</scope>
    <source>
        <strain evidence="1 2">CGMCC 1.6848</strain>
    </source>
</reference>
<proteinExistence type="predicted"/>
<accession>A0A1I2Y281</accession>
<evidence type="ECO:0008006" key="3">
    <source>
        <dbReference type="Google" id="ProtNLM"/>
    </source>
</evidence>
<dbReference type="PANTHER" id="PTHR36529:SF1">
    <property type="entry name" value="GLYCOSYLTRANSFERASE"/>
    <property type="match status" value="1"/>
</dbReference>
<dbReference type="STRING" id="442341.SAMN04487959_101134"/>
<dbReference type="NCBIfam" id="TIGR04282">
    <property type="entry name" value="glyco_like_cofC"/>
    <property type="match status" value="1"/>
</dbReference>
<dbReference type="Proteomes" id="UP000199040">
    <property type="component" value="Unassembled WGS sequence"/>
</dbReference>
<gene>
    <name evidence="1" type="ORF">SAMN04487959_101134</name>
</gene>
<evidence type="ECO:0000313" key="1">
    <source>
        <dbReference type="EMBL" id="SFH18431.1"/>
    </source>
</evidence>